<keyword evidence="4" id="KW-1185">Reference proteome</keyword>
<protein>
    <submittedName>
        <fullName evidence="3">Histidine kinase</fullName>
    </submittedName>
</protein>
<dbReference type="PANTHER" id="PTHR34220:SF7">
    <property type="entry name" value="SENSOR HISTIDINE KINASE YPDA"/>
    <property type="match status" value="1"/>
</dbReference>
<evidence type="ECO:0000313" key="4">
    <source>
        <dbReference type="Proteomes" id="UP000245535"/>
    </source>
</evidence>
<organism evidence="3 4">
    <name type="scientific">Sediminitomix flava</name>
    <dbReference type="NCBI Taxonomy" id="379075"/>
    <lineage>
        <taxon>Bacteria</taxon>
        <taxon>Pseudomonadati</taxon>
        <taxon>Bacteroidota</taxon>
        <taxon>Cytophagia</taxon>
        <taxon>Cytophagales</taxon>
        <taxon>Flammeovirgaceae</taxon>
        <taxon>Sediminitomix</taxon>
    </lineage>
</organism>
<evidence type="ECO:0000259" key="2">
    <source>
        <dbReference type="Pfam" id="PF06580"/>
    </source>
</evidence>
<comment type="caution">
    <text evidence="3">The sequence shown here is derived from an EMBL/GenBank/DDBJ whole genome shotgun (WGS) entry which is preliminary data.</text>
</comment>
<feature type="transmembrane region" description="Helical" evidence="1">
    <location>
        <begin position="124"/>
        <end position="147"/>
    </location>
</feature>
<accession>A0A315ZHD9</accession>
<feature type="transmembrane region" description="Helical" evidence="1">
    <location>
        <begin position="12"/>
        <end position="32"/>
    </location>
</feature>
<dbReference type="InterPro" id="IPR010559">
    <property type="entry name" value="Sig_transdc_His_kin_internal"/>
</dbReference>
<keyword evidence="3" id="KW-0808">Transferase</keyword>
<dbReference type="InterPro" id="IPR050640">
    <property type="entry name" value="Bact_2-comp_sensor_kinase"/>
</dbReference>
<dbReference type="Pfam" id="PF06580">
    <property type="entry name" value="His_kinase"/>
    <property type="match status" value="1"/>
</dbReference>
<name>A0A315ZHD9_SEDFL</name>
<dbReference type="PANTHER" id="PTHR34220">
    <property type="entry name" value="SENSOR HISTIDINE KINASE YPDA"/>
    <property type="match status" value="1"/>
</dbReference>
<dbReference type="AlphaFoldDB" id="A0A315ZHD9"/>
<proteinExistence type="predicted"/>
<dbReference type="RefSeq" id="WP_109615719.1">
    <property type="nucleotide sequence ID" value="NZ_QGDO01000001.1"/>
</dbReference>
<evidence type="ECO:0000256" key="1">
    <source>
        <dbReference type="SAM" id="Phobius"/>
    </source>
</evidence>
<sequence>MSELKVKQFFGWNLLLIMAFFSVIFQFVLLAFDWHYNGRALEFSFGLLFEFIINYFNLLFVAGMTFKIVNWLNTTKLAWSSKTAFIRTFVDFIVFSILTFSWILFVNQIISLIVGKDLITGEKIVYLLAVGTIVNLFLVPIIELMVLMNTHYESELRTKQLLHENTKYRYELLKNQINPHFLFNSLSVLSPLISISQDKAKKYVNSFSIVLRHVLDFKDSDLIELKEEFKFLEHYTFLLKTRFGEAFVLKIENKTACDRKYILPMVLQLLIENVVKHNKMSDENPMVVTLKVKEDGVEVSNPIAMKSSTSSWGIGLENIKMRYNTFGQEIVIENKDNVFKVFVPFIEAL</sequence>
<keyword evidence="3" id="KW-0418">Kinase</keyword>
<dbReference type="Gene3D" id="3.30.565.10">
    <property type="entry name" value="Histidine kinase-like ATPase, C-terminal domain"/>
    <property type="match status" value="1"/>
</dbReference>
<feature type="transmembrane region" description="Helical" evidence="1">
    <location>
        <begin position="52"/>
        <end position="72"/>
    </location>
</feature>
<dbReference type="OrthoDB" id="927174at2"/>
<keyword evidence="1" id="KW-1133">Transmembrane helix</keyword>
<reference evidence="3 4" key="1">
    <citation type="submission" date="2018-03" db="EMBL/GenBank/DDBJ databases">
        <title>Genomic Encyclopedia of Archaeal and Bacterial Type Strains, Phase II (KMG-II): from individual species to whole genera.</title>
        <authorList>
            <person name="Goeker M."/>
        </authorList>
    </citation>
    <scope>NUCLEOTIDE SEQUENCE [LARGE SCALE GENOMIC DNA]</scope>
    <source>
        <strain evidence="3 4">DSM 28229</strain>
    </source>
</reference>
<gene>
    <name evidence="3" type="ORF">BC781_101558</name>
</gene>
<dbReference type="InterPro" id="IPR036890">
    <property type="entry name" value="HATPase_C_sf"/>
</dbReference>
<feature type="domain" description="Signal transduction histidine kinase internal region" evidence="2">
    <location>
        <begin position="169"/>
        <end position="247"/>
    </location>
</feature>
<keyword evidence="1" id="KW-0472">Membrane</keyword>
<dbReference type="Proteomes" id="UP000245535">
    <property type="component" value="Unassembled WGS sequence"/>
</dbReference>
<dbReference type="GO" id="GO:0000155">
    <property type="term" value="F:phosphorelay sensor kinase activity"/>
    <property type="evidence" value="ECO:0007669"/>
    <property type="project" value="InterPro"/>
</dbReference>
<evidence type="ECO:0000313" key="3">
    <source>
        <dbReference type="EMBL" id="PWJ44208.1"/>
    </source>
</evidence>
<dbReference type="GO" id="GO:0016020">
    <property type="term" value="C:membrane"/>
    <property type="evidence" value="ECO:0007669"/>
    <property type="project" value="InterPro"/>
</dbReference>
<keyword evidence="1" id="KW-0812">Transmembrane</keyword>
<dbReference type="EMBL" id="QGDO01000001">
    <property type="protein sequence ID" value="PWJ44208.1"/>
    <property type="molecule type" value="Genomic_DNA"/>
</dbReference>
<feature type="transmembrane region" description="Helical" evidence="1">
    <location>
        <begin position="84"/>
        <end position="104"/>
    </location>
</feature>